<dbReference type="RefSeq" id="WP_187067434.1">
    <property type="nucleotide sequence ID" value="NZ_JACRVF010000003.1"/>
</dbReference>
<evidence type="ECO:0000256" key="2">
    <source>
        <dbReference type="SAM" id="SignalP"/>
    </source>
</evidence>
<name>A0A923N688_9BACT</name>
<dbReference type="Gene3D" id="2.130.10.130">
    <property type="entry name" value="Integrin alpha, N-terminal"/>
    <property type="match status" value="3"/>
</dbReference>
<reference evidence="3" key="1">
    <citation type="submission" date="2020-08" db="EMBL/GenBank/DDBJ databases">
        <title>Pontibacter sp. SD6 16S ribosomal RNA gene Genome sequencing and assembly.</title>
        <authorList>
            <person name="Kang M."/>
        </authorList>
    </citation>
    <scope>NUCLEOTIDE SEQUENCE</scope>
    <source>
        <strain evidence="3">SD6</strain>
    </source>
</reference>
<sequence length="408" mass="44383">MKKALALLLLTTAVGLADMPAAAQAKKKAAKAVAAQDSVFYVDASANLPEKAVSGPGMDVEAADLNKDGFLDIVIANEYAPNLVMFGDGKGGFRQVPQEQLPFIVLDSEDIAIADLDGDGDLDIVFATEDHTVHELWFNNGSGAFEMRHNLVLNSVSNAVLVKDVNSDGKPDLLFGNAAAKDTPGQNYLYINNGDGTFKNETSQRLPQLLDITQDLKLADIDKDGDDDLLVGNEDGNRVLINDGRGFFKDESASRLPASTAEETRKVTLADVDGDGDLDLYFANVAFRPGKQKQNRLLINNGKGVFTDDTNKRLPVSEEHTMEGAFVDVDGDKDLDLITVDIFKNRPVRAYLNNGKGVFTERTSYILPPNLDLEGIGIKVADFNSDGLKDLYFVNRGAKDRLLLRKKK</sequence>
<proteinExistence type="predicted"/>
<dbReference type="Pfam" id="PF13517">
    <property type="entry name" value="FG-GAP_3"/>
    <property type="match status" value="3"/>
</dbReference>
<dbReference type="AlphaFoldDB" id="A0A923N688"/>
<dbReference type="PANTHER" id="PTHR45460:SF2">
    <property type="entry name" value="ALPHA 1,3 GLUCANASE, GH71 FAMILY (EUROFUNG)"/>
    <property type="match status" value="1"/>
</dbReference>
<dbReference type="EMBL" id="JACRVF010000003">
    <property type="protein sequence ID" value="MBC5993403.1"/>
    <property type="molecule type" value="Genomic_DNA"/>
</dbReference>
<evidence type="ECO:0000313" key="4">
    <source>
        <dbReference type="Proteomes" id="UP000603640"/>
    </source>
</evidence>
<organism evidence="3 4">
    <name type="scientific">Pontibacter cellulosilyticus</name>
    <dbReference type="NCBI Taxonomy" id="1720253"/>
    <lineage>
        <taxon>Bacteria</taxon>
        <taxon>Pseudomonadati</taxon>
        <taxon>Bacteroidota</taxon>
        <taxon>Cytophagia</taxon>
        <taxon>Cytophagales</taxon>
        <taxon>Hymenobacteraceae</taxon>
        <taxon>Pontibacter</taxon>
    </lineage>
</organism>
<evidence type="ECO:0000256" key="1">
    <source>
        <dbReference type="ARBA" id="ARBA00022729"/>
    </source>
</evidence>
<keyword evidence="1 2" id="KW-0732">Signal</keyword>
<dbReference type="Proteomes" id="UP000603640">
    <property type="component" value="Unassembled WGS sequence"/>
</dbReference>
<feature type="chain" id="PRO_5037778409" evidence="2">
    <location>
        <begin position="18"/>
        <end position="408"/>
    </location>
</feature>
<dbReference type="InterPro" id="IPR028994">
    <property type="entry name" value="Integrin_alpha_N"/>
</dbReference>
<dbReference type="InterPro" id="IPR013517">
    <property type="entry name" value="FG-GAP"/>
</dbReference>
<accession>A0A923N688</accession>
<dbReference type="PANTHER" id="PTHR45460">
    <property type="entry name" value="SIMILAR TO CYSTEINE PROTEINASE"/>
    <property type="match status" value="1"/>
</dbReference>
<feature type="signal peptide" evidence="2">
    <location>
        <begin position="1"/>
        <end position="17"/>
    </location>
</feature>
<evidence type="ECO:0000313" key="3">
    <source>
        <dbReference type="EMBL" id="MBC5993403.1"/>
    </source>
</evidence>
<protein>
    <submittedName>
        <fullName evidence="3">VCBS repeat-containing protein</fullName>
    </submittedName>
</protein>
<dbReference type="SUPFAM" id="SSF69318">
    <property type="entry name" value="Integrin alpha N-terminal domain"/>
    <property type="match status" value="2"/>
</dbReference>
<keyword evidence="4" id="KW-1185">Reference proteome</keyword>
<comment type="caution">
    <text evidence="3">The sequence shown here is derived from an EMBL/GenBank/DDBJ whole genome shotgun (WGS) entry which is preliminary data.</text>
</comment>
<gene>
    <name evidence="3" type="ORF">H8S84_11200</name>
</gene>